<reference evidence="9 10" key="1">
    <citation type="submission" date="2024-09" db="EMBL/GenBank/DDBJ databases">
        <authorList>
            <person name="Sun Q."/>
            <person name="Mori K."/>
        </authorList>
    </citation>
    <scope>NUCLEOTIDE SEQUENCE [LARGE SCALE GENOMIC DNA]</scope>
    <source>
        <strain evidence="9 10">TBRC 4938</strain>
    </source>
</reference>
<dbReference type="Pfam" id="PF17042">
    <property type="entry name" value="NBD_C"/>
    <property type="match status" value="1"/>
</dbReference>
<evidence type="ECO:0000256" key="3">
    <source>
        <dbReference type="ARBA" id="ARBA00022741"/>
    </source>
</evidence>
<dbReference type="RefSeq" id="WP_377259738.1">
    <property type="nucleotide sequence ID" value="NZ_JBHMAA010000011.1"/>
</dbReference>
<dbReference type="InterPro" id="IPR037051">
    <property type="entry name" value="4-carb_acid_sugar_kinase_N_sf"/>
</dbReference>
<protein>
    <submittedName>
        <fullName evidence="9">Four-carbon acid sugar kinase family protein</fullName>
    </submittedName>
</protein>
<keyword evidence="6" id="KW-0119">Carbohydrate metabolism</keyword>
<feature type="domain" description="Four-carbon acid sugar kinase N-terminal" evidence="7">
    <location>
        <begin position="4"/>
        <end position="127"/>
    </location>
</feature>
<dbReference type="GO" id="GO:0016301">
    <property type="term" value="F:kinase activity"/>
    <property type="evidence" value="ECO:0007669"/>
    <property type="project" value="UniProtKB-KW"/>
</dbReference>
<keyword evidence="10" id="KW-1185">Reference proteome</keyword>
<dbReference type="Gene3D" id="3.40.980.20">
    <property type="entry name" value="Four-carbon acid sugar kinase, nucleotide binding domain"/>
    <property type="match status" value="1"/>
</dbReference>
<evidence type="ECO:0000313" key="10">
    <source>
        <dbReference type="Proteomes" id="UP001589692"/>
    </source>
</evidence>
<dbReference type="InterPro" id="IPR031475">
    <property type="entry name" value="NBD_C"/>
</dbReference>
<keyword evidence="2" id="KW-0808">Transferase</keyword>
<dbReference type="InterPro" id="IPR042213">
    <property type="entry name" value="NBD_C_sf"/>
</dbReference>
<feature type="domain" description="Four-carbon acid sugar kinase nucleotide binding" evidence="8">
    <location>
        <begin position="265"/>
        <end position="341"/>
    </location>
</feature>
<evidence type="ECO:0000256" key="6">
    <source>
        <dbReference type="ARBA" id="ARBA00023277"/>
    </source>
</evidence>
<evidence type="ECO:0000256" key="5">
    <source>
        <dbReference type="ARBA" id="ARBA00022840"/>
    </source>
</evidence>
<sequence length="362" mass="37430">MQVLIVADDLTGALDSAVAFAVRGMRSCVLRHPAALATSDLSDVDVCAVSTGTRDGPEDAARGAIATVLAHFAGKLPDHVFKKVDSRLKGHVGLETGMLAEGAGRTRLLIAPAIPEMGRLVVGGRVTGMGVADPIDAGARFGDAVGEKLIPDIAGDADFEASLDRCEPRATLYVGARGLAAALARRLRPVSQARRTFRLSRPALFAIGSRDPITEAQVGRLLDACAPAFLAAGNGRFEAGVRLGDGLTVAKLTAGDHDIRADLAGARFADGLSDLIRQTPPATLLACGGETADALLKRLGADRLDIVDEILPGVPLAQTFVCGKKADIITKSGGFGDADTLVHLACAVEPVESVSMSIESRS</sequence>
<keyword evidence="4 9" id="KW-0418">Kinase</keyword>
<gene>
    <name evidence="9" type="ORF">ACFFP0_09835</name>
</gene>
<dbReference type="Pfam" id="PF07005">
    <property type="entry name" value="SBD_N"/>
    <property type="match status" value="1"/>
</dbReference>
<evidence type="ECO:0000313" key="9">
    <source>
        <dbReference type="EMBL" id="MFB9949148.1"/>
    </source>
</evidence>
<evidence type="ECO:0000259" key="7">
    <source>
        <dbReference type="Pfam" id="PF07005"/>
    </source>
</evidence>
<name>A0ABV6AIH8_9HYPH</name>
<dbReference type="InterPro" id="IPR010737">
    <property type="entry name" value="4-carb_acid_sugar_kinase_N"/>
</dbReference>
<evidence type="ECO:0000256" key="1">
    <source>
        <dbReference type="ARBA" id="ARBA00005715"/>
    </source>
</evidence>
<keyword evidence="3" id="KW-0547">Nucleotide-binding</keyword>
<dbReference type="SUPFAM" id="SSF142764">
    <property type="entry name" value="YgbK-like"/>
    <property type="match status" value="1"/>
</dbReference>
<comment type="similarity">
    <text evidence="1">Belongs to the four-carbon acid sugar kinase family.</text>
</comment>
<evidence type="ECO:0000256" key="2">
    <source>
        <dbReference type="ARBA" id="ARBA00022679"/>
    </source>
</evidence>
<accession>A0ABV6AIH8</accession>
<comment type="caution">
    <text evidence="9">The sequence shown here is derived from an EMBL/GenBank/DDBJ whole genome shotgun (WGS) entry which is preliminary data.</text>
</comment>
<organism evidence="9 10">
    <name type="scientific">Rhizobium puerariae</name>
    <dbReference type="NCBI Taxonomy" id="1585791"/>
    <lineage>
        <taxon>Bacteria</taxon>
        <taxon>Pseudomonadati</taxon>
        <taxon>Pseudomonadota</taxon>
        <taxon>Alphaproteobacteria</taxon>
        <taxon>Hyphomicrobiales</taxon>
        <taxon>Rhizobiaceae</taxon>
        <taxon>Rhizobium/Agrobacterium group</taxon>
        <taxon>Rhizobium</taxon>
    </lineage>
</organism>
<dbReference type="EMBL" id="JBHMAA010000011">
    <property type="protein sequence ID" value="MFB9949148.1"/>
    <property type="molecule type" value="Genomic_DNA"/>
</dbReference>
<proteinExistence type="inferred from homology"/>
<evidence type="ECO:0000256" key="4">
    <source>
        <dbReference type="ARBA" id="ARBA00022777"/>
    </source>
</evidence>
<keyword evidence="5" id="KW-0067">ATP-binding</keyword>
<dbReference type="Proteomes" id="UP001589692">
    <property type="component" value="Unassembled WGS sequence"/>
</dbReference>
<dbReference type="Gene3D" id="3.40.50.10840">
    <property type="entry name" value="Putative sugar-binding, N-terminal domain"/>
    <property type="match status" value="1"/>
</dbReference>
<evidence type="ECO:0000259" key="8">
    <source>
        <dbReference type="Pfam" id="PF17042"/>
    </source>
</evidence>